<dbReference type="CDD" id="cd02966">
    <property type="entry name" value="TlpA_like_family"/>
    <property type="match status" value="1"/>
</dbReference>
<dbReference type="Pfam" id="PF00578">
    <property type="entry name" value="AhpC-TSA"/>
    <property type="match status" value="1"/>
</dbReference>
<feature type="chain" id="PRO_5046894629" evidence="5">
    <location>
        <begin position="20"/>
        <end position="337"/>
    </location>
</feature>
<evidence type="ECO:0000256" key="5">
    <source>
        <dbReference type="SAM" id="SignalP"/>
    </source>
</evidence>
<dbReference type="Gene3D" id="3.40.30.10">
    <property type="entry name" value="Glutaredoxin"/>
    <property type="match status" value="1"/>
</dbReference>
<keyword evidence="4" id="KW-0676">Redox-active center</keyword>
<dbReference type="Proteomes" id="UP000646484">
    <property type="component" value="Unassembled WGS sequence"/>
</dbReference>
<protein>
    <submittedName>
        <fullName evidence="7">TlpA family protein disulfide reductase</fullName>
    </submittedName>
</protein>
<dbReference type="InterPro" id="IPR050553">
    <property type="entry name" value="Thioredoxin_ResA/DsbE_sf"/>
</dbReference>
<keyword evidence="5" id="KW-0732">Signal</keyword>
<dbReference type="InterPro" id="IPR000866">
    <property type="entry name" value="AhpC/TSA"/>
</dbReference>
<organism evidence="7 8">
    <name type="scientific">Butyricimonas hominis</name>
    <dbReference type="NCBI Taxonomy" id="2763032"/>
    <lineage>
        <taxon>Bacteria</taxon>
        <taxon>Pseudomonadati</taxon>
        <taxon>Bacteroidota</taxon>
        <taxon>Bacteroidia</taxon>
        <taxon>Bacteroidales</taxon>
        <taxon>Odoribacteraceae</taxon>
        <taxon>Butyricimonas</taxon>
    </lineage>
</organism>
<comment type="caution">
    <text evidence="7">The sequence shown here is derived from an EMBL/GenBank/DDBJ whole genome shotgun (WGS) entry which is preliminary data.</text>
</comment>
<evidence type="ECO:0000256" key="3">
    <source>
        <dbReference type="ARBA" id="ARBA00023157"/>
    </source>
</evidence>
<gene>
    <name evidence="7" type="ORF">H8S64_03500</name>
</gene>
<proteinExistence type="predicted"/>
<comment type="subcellular location">
    <subcellularLocation>
        <location evidence="1">Cell envelope</location>
    </subcellularLocation>
</comment>
<dbReference type="PROSITE" id="PS51352">
    <property type="entry name" value="THIOREDOXIN_2"/>
    <property type="match status" value="1"/>
</dbReference>
<dbReference type="InterPro" id="IPR036249">
    <property type="entry name" value="Thioredoxin-like_sf"/>
</dbReference>
<dbReference type="InterPro" id="IPR013766">
    <property type="entry name" value="Thioredoxin_domain"/>
</dbReference>
<dbReference type="PANTHER" id="PTHR42852">
    <property type="entry name" value="THIOL:DISULFIDE INTERCHANGE PROTEIN DSBE"/>
    <property type="match status" value="1"/>
</dbReference>
<feature type="domain" description="Thioredoxin" evidence="6">
    <location>
        <begin position="193"/>
        <end position="337"/>
    </location>
</feature>
<reference evidence="7 8" key="1">
    <citation type="submission" date="2020-08" db="EMBL/GenBank/DDBJ databases">
        <title>Genome public.</title>
        <authorList>
            <person name="Liu C."/>
            <person name="Sun Q."/>
        </authorList>
    </citation>
    <scope>NUCLEOTIDE SEQUENCE [LARGE SCALE GENOMIC DNA]</scope>
    <source>
        <strain evidence="7 8">NSJ-56</strain>
    </source>
</reference>
<evidence type="ECO:0000256" key="4">
    <source>
        <dbReference type="ARBA" id="ARBA00023284"/>
    </source>
</evidence>
<dbReference type="EMBL" id="JACOOH010000001">
    <property type="protein sequence ID" value="MBC5620160.1"/>
    <property type="molecule type" value="Genomic_DNA"/>
</dbReference>
<keyword evidence="8" id="KW-1185">Reference proteome</keyword>
<evidence type="ECO:0000256" key="1">
    <source>
        <dbReference type="ARBA" id="ARBA00004196"/>
    </source>
</evidence>
<feature type="signal peptide" evidence="5">
    <location>
        <begin position="1"/>
        <end position="19"/>
    </location>
</feature>
<dbReference type="SUPFAM" id="SSF52833">
    <property type="entry name" value="Thioredoxin-like"/>
    <property type="match status" value="1"/>
</dbReference>
<accession>A0ABR7CYC4</accession>
<evidence type="ECO:0000259" key="6">
    <source>
        <dbReference type="PROSITE" id="PS51352"/>
    </source>
</evidence>
<evidence type="ECO:0000256" key="2">
    <source>
        <dbReference type="ARBA" id="ARBA00022748"/>
    </source>
</evidence>
<dbReference type="RefSeq" id="WP_186974954.1">
    <property type="nucleotide sequence ID" value="NZ_JACOOH010000001.1"/>
</dbReference>
<name>A0ABR7CYC4_9BACT</name>
<evidence type="ECO:0000313" key="8">
    <source>
        <dbReference type="Proteomes" id="UP000646484"/>
    </source>
</evidence>
<sequence>MMKLFVSTLFMLLTFSVSAQFSLKGKLRTLRPLTIKVTDLSGNTIVECSVKSGEEFKTKPVRIKKDLYNVHFGSYSEMMILTDSPIILKGFLNEDRPEESSIEFDGIDLYMQYMDIMAKFRASGSRREEIQNPVKNDSALDPVVRVSLMYLNKGFFDLDYESYRQILDMIPENERESRVVKYLVDEVARRRKFALGQQAYNFTFVGLDGNDVSLSDFKGKLVLLDFSASWCGGCRTEARKLVKEYDSMKGDDLVVITISMDNREKDWRRMVEEDKLPWVTLWNREGFTKGNKQNVIQDAYGFYQIPFIVLIDKEGKIIARDLRGDEVKKAIEKARNI</sequence>
<keyword evidence="3" id="KW-1015">Disulfide bond</keyword>
<dbReference type="PANTHER" id="PTHR42852:SF6">
    <property type="entry name" value="THIOL:DISULFIDE INTERCHANGE PROTEIN DSBE"/>
    <property type="match status" value="1"/>
</dbReference>
<evidence type="ECO:0000313" key="7">
    <source>
        <dbReference type="EMBL" id="MBC5620160.1"/>
    </source>
</evidence>
<keyword evidence="2" id="KW-0201">Cytochrome c-type biogenesis</keyword>